<dbReference type="SUPFAM" id="SSF64518">
    <property type="entry name" value="Phase 1 flagellin"/>
    <property type="match status" value="1"/>
</dbReference>
<reference evidence="11" key="1">
    <citation type="submission" date="2022-02" db="EMBL/GenBank/DDBJ databases">
        <title>Vibrio sp. nov, a new bacterium isolated from seawater.</title>
        <authorList>
            <person name="Yuan Y."/>
        </authorList>
    </citation>
    <scope>NUCLEOTIDE SEQUENCE</scope>
    <source>
        <strain evidence="11">ZSDZ65</strain>
    </source>
</reference>
<evidence type="ECO:0000256" key="6">
    <source>
        <dbReference type="ARBA" id="ARBA00023143"/>
    </source>
</evidence>
<keyword evidence="11" id="KW-0969">Cilium</keyword>
<dbReference type="Pfam" id="PF00460">
    <property type="entry name" value="Flg_bb_rod"/>
    <property type="match status" value="1"/>
</dbReference>
<keyword evidence="6 7" id="KW-0975">Bacterial flagellum</keyword>
<accession>A0A9X3HXB5</accession>
<keyword evidence="11" id="KW-0966">Cell projection</keyword>
<dbReference type="Pfam" id="PF06429">
    <property type="entry name" value="Flg_bbr_C"/>
    <property type="match status" value="1"/>
</dbReference>
<dbReference type="EMBL" id="JAKRRY010000013">
    <property type="protein sequence ID" value="MCW8346627.1"/>
    <property type="molecule type" value="Genomic_DNA"/>
</dbReference>
<evidence type="ECO:0000256" key="3">
    <source>
        <dbReference type="ARBA" id="ARBA00009677"/>
    </source>
</evidence>
<dbReference type="PANTHER" id="PTHR30033">
    <property type="entry name" value="FLAGELLAR HOOK-ASSOCIATED PROTEIN 1"/>
    <property type="match status" value="1"/>
</dbReference>
<organism evidence="11 12">
    <name type="scientific">Vibrio qingdaonensis</name>
    <dbReference type="NCBI Taxonomy" id="2829491"/>
    <lineage>
        <taxon>Bacteria</taxon>
        <taxon>Pseudomonadati</taxon>
        <taxon>Pseudomonadota</taxon>
        <taxon>Gammaproteobacteria</taxon>
        <taxon>Vibrionales</taxon>
        <taxon>Vibrionaceae</taxon>
        <taxon>Vibrio</taxon>
    </lineage>
</organism>
<dbReference type="Proteomes" id="UP001155587">
    <property type="component" value="Unassembled WGS sequence"/>
</dbReference>
<comment type="similarity">
    <text evidence="3 7">Belongs to the flagella basal body rod proteins family.</text>
</comment>
<evidence type="ECO:0000256" key="1">
    <source>
        <dbReference type="ARBA" id="ARBA00004365"/>
    </source>
</evidence>
<evidence type="ECO:0000313" key="11">
    <source>
        <dbReference type="EMBL" id="MCW8346627.1"/>
    </source>
</evidence>
<dbReference type="NCBIfam" id="TIGR02492">
    <property type="entry name" value="flgK_ends"/>
    <property type="match status" value="1"/>
</dbReference>
<feature type="domain" description="Flagellar hook-associated protein FlgK helical" evidence="10">
    <location>
        <begin position="91"/>
        <end position="322"/>
    </location>
</feature>
<dbReference type="GO" id="GO:0005576">
    <property type="term" value="C:extracellular region"/>
    <property type="evidence" value="ECO:0007669"/>
    <property type="project" value="UniProtKB-SubCell"/>
</dbReference>
<evidence type="ECO:0000259" key="10">
    <source>
        <dbReference type="Pfam" id="PF22638"/>
    </source>
</evidence>
<feature type="domain" description="Flagellar basal body rod protein N-terminal" evidence="8">
    <location>
        <begin position="5"/>
        <end position="33"/>
    </location>
</feature>
<dbReference type="PANTHER" id="PTHR30033:SF1">
    <property type="entry name" value="FLAGELLAR HOOK-ASSOCIATED PROTEIN 1"/>
    <property type="match status" value="1"/>
</dbReference>
<dbReference type="AlphaFoldDB" id="A0A9X3HXB5"/>
<protein>
    <recommendedName>
        <fullName evidence="4 7">Flagellar hook-associated protein 1</fullName>
        <shortName evidence="7">HAP1</shortName>
    </recommendedName>
</protein>
<evidence type="ECO:0000256" key="5">
    <source>
        <dbReference type="ARBA" id="ARBA00022525"/>
    </source>
</evidence>
<keyword evidence="12" id="KW-1185">Reference proteome</keyword>
<dbReference type="PRINTS" id="PR01005">
    <property type="entry name" value="FLGHOOKAP1"/>
</dbReference>
<dbReference type="InterPro" id="IPR002371">
    <property type="entry name" value="FlgK"/>
</dbReference>
<comment type="caution">
    <text evidence="11">The sequence shown here is derived from an EMBL/GenBank/DDBJ whole genome shotgun (WGS) entry which is preliminary data.</text>
</comment>
<sequence length="457" mass="48154">MNLVNIALSGMNANRVALDVTAQNVANINTPGYSRQQAMMASIAGGKYNATSPGMGVEVTSIRRVTDQYLVSQTWSTSSAANYSASYMSSMSQLENMLGADGFSLNQGLDSLFASLNDATSKPESTPLRQQIINESEALARRFNTLTESLHNQHKDTHEQRNAAISHANSLMANIAEVNKQIVETNGTGGNPAQLMDTRDNLIGSLSEVMAVKTTNQPDGSVQVSLASGQPLVLGGDAGSITAIPDASDPYLAQLHIEFGQQTFATNGDIGGKLGALHEYQVDVLKPNQDALNDMAMHLADEFNATLSAGLDLNGNAGKPLFTYDPANPAASLSISDIKADELALSGDGNPGNSDNLTDLIAISNKPVAVSGFGSLSLNDAFTAMIGETAIKARQAESDYQAKNAMNEQAVAARDNVSAVSSDEEAANLMTFANAHNANMKVISTANQLFDSVLQLF</sequence>
<evidence type="ECO:0000259" key="8">
    <source>
        <dbReference type="Pfam" id="PF00460"/>
    </source>
</evidence>
<gene>
    <name evidence="7 11" type="primary">flgK</name>
    <name evidence="11" type="ORF">MD535_11525</name>
</gene>
<comment type="subcellular location">
    <subcellularLocation>
        <location evidence="1 7">Bacterial flagellum</location>
    </subcellularLocation>
    <subcellularLocation>
        <location evidence="2 7">Secreted</location>
    </subcellularLocation>
</comment>
<dbReference type="GO" id="GO:0044780">
    <property type="term" value="P:bacterial-type flagellum assembly"/>
    <property type="evidence" value="ECO:0007669"/>
    <property type="project" value="InterPro"/>
</dbReference>
<evidence type="ECO:0000256" key="7">
    <source>
        <dbReference type="RuleBase" id="RU362065"/>
    </source>
</evidence>
<dbReference type="InterPro" id="IPR001444">
    <property type="entry name" value="Flag_bb_rod_N"/>
</dbReference>
<proteinExistence type="inferred from homology"/>
<dbReference type="InterPro" id="IPR053927">
    <property type="entry name" value="FlgK_helical"/>
</dbReference>
<dbReference type="RefSeq" id="WP_265675175.1">
    <property type="nucleotide sequence ID" value="NZ_JAKRRY010000013.1"/>
</dbReference>
<evidence type="ECO:0000256" key="2">
    <source>
        <dbReference type="ARBA" id="ARBA00004613"/>
    </source>
</evidence>
<dbReference type="Pfam" id="PF22638">
    <property type="entry name" value="FlgK_D1"/>
    <property type="match status" value="1"/>
</dbReference>
<dbReference type="GO" id="GO:0009424">
    <property type="term" value="C:bacterial-type flagellum hook"/>
    <property type="evidence" value="ECO:0007669"/>
    <property type="project" value="UniProtKB-UniRule"/>
</dbReference>
<keyword evidence="5 7" id="KW-0964">Secreted</keyword>
<feature type="domain" description="Flagellar basal-body/hook protein C-terminal" evidence="9">
    <location>
        <begin position="417"/>
        <end position="456"/>
    </location>
</feature>
<evidence type="ECO:0000256" key="4">
    <source>
        <dbReference type="ARBA" id="ARBA00016244"/>
    </source>
</evidence>
<dbReference type="InterPro" id="IPR010930">
    <property type="entry name" value="Flg_bb/hook_C_dom"/>
</dbReference>
<evidence type="ECO:0000259" key="9">
    <source>
        <dbReference type="Pfam" id="PF06429"/>
    </source>
</evidence>
<keyword evidence="11" id="KW-0282">Flagellum</keyword>
<name>A0A9X3HXB5_9VIBR</name>
<dbReference type="GO" id="GO:0005198">
    <property type="term" value="F:structural molecule activity"/>
    <property type="evidence" value="ECO:0007669"/>
    <property type="project" value="UniProtKB-UniRule"/>
</dbReference>
<evidence type="ECO:0000313" key="12">
    <source>
        <dbReference type="Proteomes" id="UP001155587"/>
    </source>
</evidence>